<dbReference type="AlphaFoldDB" id="A0A1L2ZNU5"/>
<dbReference type="OrthoDB" id="9804184at2"/>
<keyword evidence="4 5" id="KW-0472">Membrane</keyword>
<dbReference type="EMBL" id="CP018135">
    <property type="protein sequence ID" value="APF40826.1"/>
    <property type="molecule type" value="Genomic_DNA"/>
</dbReference>
<dbReference type="InterPro" id="IPR010652">
    <property type="entry name" value="DUF1232"/>
</dbReference>
<organism evidence="7 8">
    <name type="scientific">Neomicrococcus aestuarii</name>
    <dbReference type="NCBI Taxonomy" id="556325"/>
    <lineage>
        <taxon>Bacteria</taxon>
        <taxon>Bacillati</taxon>
        <taxon>Actinomycetota</taxon>
        <taxon>Actinomycetes</taxon>
        <taxon>Micrococcales</taxon>
        <taxon>Micrococcaceae</taxon>
        <taxon>Neomicrococcus</taxon>
    </lineage>
</organism>
<dbReference type="KEGG" id="nae:BHE16_07155"/>
<name>A0A1L2ZNU5_9MICC</name>
<evidence type="ECO:0000256" key="5">
    <source>
        <dbReference type="SAM" id="Phobius"/>
    </source>
</evidence>
<evidence type="ECO:0000256" key="1">
    <source>
        <dbReference type="ARBA" id="ARBA00004127"/>
    </source>
</evidence>
<gene>
    <name evidence="7" type="ORF">BHE16_07155</name>
</gene>
<proteinExistence type="predicted"/>
<dbReference type="RefSeq" id="WP_071894303.1">
    <property type="nucleotide sequence ID" value="NZ_CP018135.1"/>
</dbReference>
<dbReference type="Pfam" id="PF06803">
    <property type="entry name" value="DUF1232"/>
    <property type="match status" value="1"/>
</dbReference>
<evidence type="ECO:0000313" key="8">
    <source>
        <dbReference type="Proteomes" id="UP000183530"/>
    </source>
</evidence>
<accession>A0A1L2ZNU5</accession>
<feature type="transmembrane region" description="Helical" evidence="5">
    <location>
        <begin position="6"/>
        <end position="28"/>
    </location>
</feature>
<reference evidence="7 8" key="1">
    <citation type="submission" date="2016-11" db="EMBL/GenBank/DDBJ databases">
        <title>Genome sequencing of Zhihengliuella aestuarii B18 antagonistic to Plasmodiophora brassicae.</title>
        <authorList>
            <person name="Luo Y."/>
        </authorList>
    </citation>
    <scope>NUCLEOTIDE SEQUENCE [LARGE SCALE GENOMIC DNA]</scope>
    <source>
        <strain evidence="7 8">B18</strain>
    </source>
</reference>
<evidence type="ECO:0000256" key="4">
    <source>
        <dbReference type="ARBA" id="ARBA00023136"/>
    </source>
</evidence>
<evidence type="ECO:0000256" key="3">
    <source>
        <dbReference type="ARBA" id="ARBA00022989"/>
    </source>
</evidence>
<dbReference type="STRING" id="556325.BHE16_07155"/>
<dbReference type="Proteomes" id="UP000183530">
    <property type="component" value="Chromosome"/>
</dbReference>
<protein>
    <recommendedName>
        <fullName evidence="6">DUF1232 domain-containing protein</fullName>
    </recommendedName>
</protein>
<sequence length="143" mass="15953">MPGWLNTVLMIVAALLIIWVLLIGVLWWQQKRMGNDVNWREIMRLVPDVIRLIKRLATDPSVPRGARWMLFGLLGYLLLPIDLVPDFIPVLGYADDAVAVILVLRFAIKHAGLETVTRLWPGTDAGLASLLALVGHGKKSPRT</sequence>
<dbReference type="GO" id="GO:0012505">
    <property type="term" value="C:endomembrane system"/>
    <property type="evidence" value="ECO:0007669"/>
    <property type="project" value="UniProtKB-SubCell"/>
</dbReference>
<keyword evidence="3 5" id="KW-1133">Transmembrane helix</keyword>
<comment type="subcellular location">
    <subcellularLocation>
        <location evidence="1">Endomembrane system</location>
        <topology evidence="1">Multi-pass membrane protein</topology>
    </subcellularLocation>
</comment>
<keyword evidence="8" id="KW-1185">Reference proteome</keyword>
<evidence type="ECO:0000313" key="7">
    <source>
        <dbReference type="EMBL" id="APF40826.1"/>
    </source>
</evidence>
<evidence type="ECO:0000259" key="6">
    <source>
        <dbReference type="Pfam" id="PF06803"/>
    </source>
</evidence>
<keyword evidence="2 5" id="KW-0812">Transmembrane</keyword>
<feature type="domain" description="DUF1232" evidence="6">
    <location>
        <begin position="66"/>
        <end position="101"/>
    </location>
</feature>
<evidence type="ECO:0000256" key="2">
    <source>
        <dbReference type="ARBA" id="ARBA00022692"/>
    </source>
</evidence>